<accession>A0A2P4EUI9</accession>
<reference evidence="3 4" key="1">
    <citation type="submission" date="2018-01" db="EMBL/GenBank/DDBJ databases">
        <title>Draft genome of the type strain Pseudomonas oceani DSM 100277 isolated from the deep water in Okinawa trough, northwestern Pacific Ocean.</title>
        <authorList>
            <person name="Gomila M."/>
            <person name="Mulet M."/>
            <person name="Garcia-Valdes E."/>
            <person name="Lalucat J."/>
        </authorList>
    </citation>
    <scope>NUCLEOTIDE SEQUENCE [LARGE SCALE GENOMIC DNA]</scope>
    <source>
        <strain evidence="3 4">DSM 100277</strain>
    </source>
</reference>
<dbReference type="Pfam" id="PF13584">
    <property type="entry name" value="BatD"/>
    <property type="match status" value="1"/>
</dbReference>
<feature type="domain" description="DUF7939" evidence="2">
    <location>
        <begin position="488"/>
        <end position="564"/>
    </location>
</feature>
<name>A0A2P4EUI9_9GAMM</name>
<gene>
    <name evidence="3" type="ORF">C1949_10485</name>
</gene>
<evidence type="ECO:0000256" key="1">
    <source>
        <dbReference type="SAM" id="MobiDB-lite"/>
    </source>
</evidence>
<dbReference type="PANTHER" id="PTHR40940:SF1">
    <property type="entry name" value="PROTEIN BATD"/>
    <property type="match status" value="1"/>
</dbReference>
<dbReference type="InterPro" id="IPR057699">
    <property type="entry name" value="DUF7939"/>
</dbReference>
<keyword evidence="4" id="KW-1185">Reference proteome</keyword>
<evidence type="ECO:0000313" key="3">
    <source>
        <dbReference type="EMBL" id="POB03117.1"/>
    </source>
</evidence>
<dbReference type="AlphaFoldDB" id="A0A2P4EUI9"/>
<organism evidence="3 4">
    <name type="scientific">Halopseudomonas oceani</name>
    <dbReference type="NCBI Taxonomy" id="1708783"/>
    <lineage>
        <taxon>Bacteria</taxon>
        <taxon>Pseudomonadati</taxon>
        <taxon>Pseudomonadota</taxon>
        <taxon>Gammaproteobacteria</taxon>
        <taxon>Pseudomonadales</taxon>
        <taxon>Pseudomonadaceae</taxon>
        <taxon>Halopseudomonas</taxon>
    </lineage>
</organism>
<dbReference type="EMBL" id="PPSK01000009">
    <property type="protein sequence ID" value="POB03117.1"/>
    <property type="molecule type" value="Genomic_DNA"/>
</dbReference>
<comment type="caution">
    <text evidence="3">The sequence shown here is derived from an EMBL/GenBank/DDBJ whole genome shotgun (WGS) entry which is preliminary data.</text>
</comment>
<dbReference type="OrthoDB" id="5293418at2"/>
<proteinExistence type="predicted"/>
<evidence type="ECO:0000313" key="4">
    <source>
        <dbReference type="Proteomes" id="UP000243451"/>
    </source>
</evidence>
<dbReference type="Pfam" id="PF25607">
    <property type="entry name" value="DUF7939"/>
    <property type="match status" value="1"/>
</dbReference>
<dbReference type="Proteomes" id="UP000243451">
    <property type="component" value="Unassembled WGS sequence"/>
</dbReference>
<feature type="region of interest" description="Disordered" evidence="1">
    <location>
        <begin position="1"/>
        <end position="25"/>
    </location>
</feature>
<protein>
    <submittedName>
        <fullName evidence="3">Protein BatD</fullName>
    </submittedName>
</protein>
<feature type="compositionally biased region" description="Polar residues" evidence="1">
    <location>
        <begin position="1"/>
        <end position="18"/>
    </location>
</feature>
<dbReference type="InterPro" id="IPR025738">
    <property type="entry name" value="BatD"/>
</dbReference>
<evidence type="ECO:0000259" key="2">
    <source>
        <dbReference type="Pfam" id="PF25607"/>
    </source>
</evidence>
<sequence length="584" mass="64251">MAAGYSRQSGGTAASQVPLSAPATERRTPPIMRKLLFTLLLLTTSLPGFAALQASVDRTQLVEQQPLELTLESTLAKRTDQPDLSPLETHFQIESSRKLNLVSTINGRSLPVTRWVIHLLPLRTGYVVIPPLELAGERSEPVTLHVLTQTQASDISPTDIAPIFIDSELDTHTPYVQAQVLLTLRIYHSVSLYDDSTLSGLEIPDARVEALGAPKTYERDINGVVHGVIEVRYAIYPQHSGVLDIPSQLFSATAVQSRSTASQSGSHNARFIQLRSPSQQLQVKPIPESYPAGVPWLPARQVRLSQNWQPDPSGELTRGEPLTRTLSIQADGLTAMQLPELNTLADDQDELRQYSDQPQLENQLSSTGVLGLRQESSAVVARHAGRHIVPAIRVPWWNTTTDQLETSELDAVTLNIRGNNSFNDTSNTYTGPPPAELPVLWPWQLATVLLLAALTWALVKLHGARRALTALDELGEDTVSLDTDEPGNPLADLQTACRHNQPAEARKALEHWAKQQESDLIALSHAHPILADALDDLNGCLFGQTEHAWRGKPLWRAVRKVTQARQRETEALGENAIEPLYPDV</sequence>
<dbReference type="PANTHER" id="PTHR40940">
    <property type="entry name" value="PROTEIN BATD-RELATED"/>
    <property type="match status" value="1"/>
</dbReference>